<proteinExistence type="predicted"/>
<name>A0A7S0LC83_9EUKA</name>
<feature type="compositionally biased region" description="Basic and acidic residues" evidence="1">
    <location>
        <begin position="8"/>
        <end position="29"/>
    </location>
</feature>
<feature type="region of interest" description="Disordered" evidence="1">
    <location>
        <begin position="1"/>
        <end position="94"/>
    </location>
</feature>
<feature type="compositionally biased region" description="Polar residues" evidence="1">
    <location>
        <begin position="214"/>
        <end position="225"/>
    </location>
</feature>
<reference evidence="2" key="1">
    <citation type="submission" date="2021-01" db="EMBL/GenBank/DDBJ databases">
        <authorList>
            <person name="Corre E."/>
            <person name="Pelletier E."/>
            <person name="Niang G."/>
            <person name="Scheremetjew M."/>
            <person name="Finn R."/>
            <person name="Kale V."/>
            <person name="Holt S."/>
            <person name="Cochrane G."/>
            <person name="Meng A."/>
            <person name="Brown T."/>
            <person name="Cohen L."/>
        </authorList>
    </citation>
    <scope>NUCLEOTIDE SEQUENCE</scope>
    <source>
        <strain evidence="2">PLY182g</strain>
    </source>
</reference>
<feature type="region of interest" description="Disordered" evidence="1">
    <location>
        <begin position="157"/>
        <end position="294"/>
    </location>
</feature>
<gene>
    <name evidence="2" type="ORF">CPEL01642_LOCUS12013</name>
</gene>
<feature type="compositionally biased region" description="Basic and acidic residues" evidence="1">
    <location>
        <begin position="248"/>
        <end position="284"/>
    </location>
</feature>
<sequence>MGQRRGAARREQRQAKRAVARAERGDQKYRNQKGGTPLHLKKGKRISKRRPEHGGDEEVEDQMVVVRDGRPTVSGGRAPLHSGNARASEAVLEGEEDTDARFTATEKKVRALEKKLKHVTKLKATQAQGFELDAQQQAKLRAEKKLRQELAQFQEQLELERAAEGEDEGDEDGEVEGDIAGEDGDGDGDSDEDMEDAGGPPTAAPIPRFGAGQVATQRASKSGKTSWAEVAPTDPLPGPVSVGRLAQRRIEKARKLEERRQRKRARADAKESEREAAKAARRELAGLPPTRAPA</sequence>
<evidence type="ECO:0000313" key="2">
    <source>
        <dbReference type="EMBL" id="CAD8608635.1"/>
    </source>
</evidence>
<accession>A0A7S0LC83</accession>
<organism evidence="2">
    <name type="scientific">Coccolithus braarudii</name>
    <dbReference type="NCBI Taxonomy" id="221442"/>
    <lineage>
        <taxon>Eukaryota</taxon>
        <taxon>Haptista</taxon>
        <taxon>Haptophyta</taxon>
        <taxon>Prymnesiophyceae</taxon>
        <taxon>Coccolithales</taxon>
        <taxon>Coccolithaceae</taxon>
        <taxon>Coccolithus</taxon>
    </lineage>
</organism>
<protein>
    <submittedName>
        <fullName evidence="2">Uncharacterized protein</fullName>
    </submittedName>
</protein>
<evidence type="ECO:0000256" key="1">
    <source>
        <dbReference type="SAM" id="MobiDB-lite"/>
    </source>
</evidence>
<feature type="compositionally biased region" description="Acidic residues" evidence="1">
    <location>
        <begin position="165"/>
        <end position="196"/>
    </location>
</feature>
<dbReference type="AlphaFoldDB" id="A0A7S0LC83"/>
<feature type="compositionally biased region" description="Basic residues" evidence="1">
    <location>
        <begin position="39"/>
        <end position="51"/>
    </location>
</feature>
<dbReference type="EMBL" id="HBEY01025296">
    <property type="protein sequence ID" value="CAD8608635.1"/>
    <property type="molecule type" value="Transcribed_RNA"/>
</dbReference>